<evidence type="ECO:0000313" key="1">
    <source>
        <dbReference type="EMBL" id="CAF1008998.1"/>
    </source>
</evidence>
<dbReference type="OrthoDB" id="6039950at2759"/>
<proteinExistence type="predicted"/>
<comment type="caution">
    <text evidence="1">The sequence shown here is derived from an EMBL/GenBank/DDBJ whole genome shotgun (WGS) entry which is preliminary data.</text>
</comment>
<evidence type="ECO:0000313" key="2">
    <source>
        <dbReference type="EMBL" id="CAF3780058.1"/>
    </source>
</evidence>
<name>A0A814HG27_9BILA</name>
<protein>
    <submittedName>
        <fullName evidence="1">Uncharacterized protein</fullName>
    </submittedName>
</protein>
<reference evidence="1" key="1">
    <citation type="submission" date="2021-02" db="EMBL/GenBank/DDBJ databases">
        <authorList>
            <person name="Nowell W R."/>
        </authorList>
    </citation>
    <scope>NUCLEOTIDE SEQUENCE</scope>
</reference>
<keyword evidence="3" id="KW-1185">Reference proteome</keyword>
<dbReference type="EMBL" id="CAJOBC010003369">
    <property type="protein sequence ID" value="CAF3780058.1"/>
    <property type="molecule type" value="Genomic_DNA"/>
</dbReference>
<dbReference type="AlphaFoldDB" id="A0A814HG27"/>
<accession>A0A814HG27</accession>
<dbReference type="EMBL" id="CAJNOQ010003370">
    <property type="protein sequence ID" value="CAF1008998.1"/>
    <property type="molecule type" value="Genomic_DNA"/>
</dbReference>
<gene>
    <name evidence="1" type="ORF">GPM918_LOCUS14161</name>
    <name evidence="2" type="ORF">SRO942_LOCUS14157</name>
</gene>
<organism evidence="1 3">
    <name type="scientific">Didymodactylos carnosus</name>
    <dbReference type="NCBI Taxonomy" id="1234261"/>
    <lineage>
        <taxon>Eukaryota</taxon>
        <taxon>Metazoa</taxon>
        <taxon>Spiralia</taxon>
        <taxon>Gnathifera</taxon>
        <taxon>Rotifera</taxon>
        <taxon>Eurotatoria</taxon>
        <taxon>Bdelloidea</taxon>
        <taxon>Philodinida</taxon>
        <taxon>Philodinidae</taxon>
        <taxon>Didymodactylos</taxon>
    </lineage>
</organism>
<dbReference type="Proteomes" id="UP000663829">
    <property type="component" value="Unassembled WGS sequence"/>
</dbReference>
<dbReference type="Proteomes" id="UP000681722">
    <property type="component" value="Unassembled WGS sequence"/>
</dbReference>
<sequence length="183" mass="19871">MIGEGVELQQKSSYCQSRLFTALVPYFNNIGITSDSNPAIGNFNTYGNTYSAEKLATQNITPGAIISLDGIYFMWPNISSGENENIATNGEIINLTDAFGSKLGVFGAGTLADQNGYAIITYTDNTTQRSLLSLYHWIDQKPVQSTFITWITAALTSRTSTELSSLQTTAEEAISNSHSSRNT</sequence>
<evidence type="ECO:0000313" key="3">
    <source>
        <dbReference type="Proteomes" id="UP000663829"/>
    </source>
</evidence>